<dbReference type="GO" id="GO:0000417">
    <property type="term" value="C:HIR complex"/>
    <property type="evidence" value="ECO:0007669"/>
    <property type="project" value="TreeGrafter"/>
</dbReference>
<dbReference type="GO" id="GO:0031491">
    <property type="term" value="F:nucleosome binding"/>
    <property type="evidence" value="ECO:0007669"/>
    <property type="project" value="TreeGrafter"/>
</dbReference>
<evidence type="ECO:0000256" key="2">
    <source>
        <dbReference type="ARBA" id="ARBA00004123"/>
    </source>
</evidence>
<reference evidence="7 8" key="2">
    <citation type="submission" date="2015-05" db="EMBL/GenBank/DDBJ databases">
        <authorList>
            <person name="Morales-Cruz A."/>
            <person name="Amrine K.C."/>
            <person name="Cantu D."/>
        </authorList>
    </citation>
    <scope>NUCLEOTIDE SEQUENCE [LARGE SCALE GENOMIC DNA]</scope>
    <source>
        <strain evidence="7">UCRPC4</strain>
    </source>
</reference>
<feature type="region of interest" description="Disordered" evidence="6">
    <location>
        <begin position="1732"/>
        <end position="2072"/>
    </location>
</feature>
<feature type="compositionally biased region" description="Low complexity" evidence="6">
    <location>
        <begin position="1862"/>
        <end position="1871"/>
    </location>
</feature>
<evidence type="ECO:0000256" key="5">
    <source>
        <dbReference type="ARBA" id="ARBA00023242"/>
    </source>
</evidence>
<feature type="compositionally biased region" description="Acidic residues" evidence="6">
    <location>
        <begin position="2063"/>
        <end position="2072"/>
    </location>
</feature>
<feature type="compositionally biased region" description="Acidic residues" evidence="6">
    <location>
        <begin position="1982"/>
        <end position="2055"/>
    </location>
</feature>
<dbReference type="GO" id="GO:0005634">
    <property type="term" value="C:nucleus"/>
    <property type="evidence" value="ECO:0007669"/>
    <property type="project" value="UniProtKB-SubCell"/>
</dbReference>
<evidence type="ECO:0000313" key="7">
    <source>
        <dbReference type="EMBL" id="KKY17715.1"/>
    </source>
</evidence>
<feature type="compositionally biased region" description="Polar residues" evidence="6">
    <location>
        <begin position="1737"/>
        <end position="1809"/>
    </location>
</feature>
<evidence type="ECO:0000256" key="3">
    <source>
        <dbReference type="ARBA" id="ARBA00007335"/>
    </source>
</evidence>
<sequence length="2072" mass="232757">MSAWTALNLEPEDHLGQEVDDSREIQIEEALKLYQNALKLHSQGPSYATEAAEAYEILFQSEIFRYPEAASESSRDDVGANDDTTLGSVNDSAPLIAATSVDGSPNSLLQIIYLSYKNYGQFLLETLRHQIPPTADSVVNEIPKPKIVEAGTRALQQFAQALERDDSDLDLWRRAARVGGVLFSHRLIRFCLESVLVTDEENSYGPADLLGLDELSAFEDLKNELRIIADDLSASQAPRVKPKQSILLALKRRLDPYPFLPAPKMDLSYEDDCERPSYFVPQRRTIHSLAKTWTAVGVAIYQNVLEFQNGDAHHQSAVYIETPPGKDTHVSSDTEEMSVDLGEIPQMGAKEAVHKEPNPVQKENIMGGHEAVGPIASIDASADHISRGTQDHVDDQLAAQLNNGIAETLQKAEEHDGPLEGNTATLPSRKRSSVTAGNEDPTESGRIKSKRLRARESIADAVLQEEDNAVDQAKFHEEQLIELSQADDIAFTAAEQMLDILQIYELSHLRRFRDVQAKAPEEEGQQSSNCGPLVTAMLDLQAALSSWTDEKTQTVLVGDGMTDLDSVGSSRDVGLALFQEHTRPSIPQATMTDNFSEEDGLHRFLDKINTDWTHPHLSALYWLEHLLSPHSTLNSSRRRDTMNSVSSYTRTQWPSALKELVVKLLLTEDEFLVGNMRDRLDELDARILHQPNTGLFRLSDKELANTHMAESIFELHLDIYSAITNPSSEVDETTRLKQRDSLHRWSDVASGFLNYYAQQDNVELTDDLPLRFLYAATLHAIKTEDVSQDHIMLCFRDLQRILEKTDKNAIYVPNNAAMPEVSVSAISQEMSRISTLDFFMAMFNSKDSDPVAIIESLEPILEYSVSASSVAGETAPAVLSHQARELLSFFAQGDASLTLFLWRRLRDAYKSIDYPPKIVSCYLRSLQVVMKDLLSLAHKETDDGQRQSRLLKWLKYVDDLMVKLMSLVLNSPNAFECIDTSHLRDSLTSVSQLALVLHAFALYDDGIRIGQHQGPSLKSASSNRAFEKVKDKFREMSMRLWTLLYYLLRDGMAQNKDLFPNELEDRANYLRFVHNAMGLRGYCKFANKIFVKLVKKEFLAMESWQDCETDFAQVLFDLYALKFGYGIGDFDHGCTSETLDKKTANQIIPFVMAQVRRVNIKDLMRSDLKSTLEKMQQVMGSYKTSPPLSFNKRVINQYLRSPINPTELYKCLKGTGDIPTKPVKTDSTIIAETGWYFFQGLLALTRFKSVKRVNPTSTDDLDVATTFFRQDLDHDIERWETWYRLAQVYDLKIEDDLLWTAEKINNHRGELATLQRNAIHCYTMAVAASLRAEDVNQETAATMSDMYTEFAIRLYASSREPLSMHAFSLESHDRHFSDADSGTMYKAKPFGEMKIYAVWNLAAHFLRRAIVDKPKKWINYYYLSKCMWKMLCNTGDIRTIHTKPGVEELLEVLVEAVENLPEKKDNRADPILEPHFKLVSIVHKLVRKRMLDLYRASEVLQASKWARKAHLAEEEDAWDPYVLSILKFLGQADKANWHHRVAARAAHVIYDDNEKDLAAALGAKHELTQQIFTKTMTLQVWKPENERAGRHFVYTTRYVSFFIGVLYQLNDRPNLDMLARRIRRKPGDYLNHGKLWDAICTTYVLLLRKIGKLQQGHDEIVFRSMNSDEFAKKAEKVEQWALDHETSSSIIETLKDALELKKLNNSLMKGTALDDLIADAYTKIYETYYREHPEVENQPTDKSIPISSTNTTSAMTNGTNGTSLSQVDGVAESTSFGTPPNATQSLSVGQPSVARGTTPQPPNESNAPQKPTRIKLVSRRDIIRKAEALISKAPASQPSTSARPSSSTPGKALRPVVEIRASSGPSSSTSTQQNALATEDIPPTRLKKESPMDGEPSLGPMSLKQQDPDQDNNQNENDADDESAGIADTGSELSDLDEEESKELERKANILFPGLMAVRNRKDSHSSNVSGGDRIGNKDVIDGDEDDDAASAEDEDEEGGQENDQDADDQENNEADANEDDDEEEGSLGGDGAEDDEVPESQDQKDGDDDDDNDDGKDRDEVMADVEDVLLA</sequence>
<dbReference type="Proteomes" id="UP000053317">
    <property type="component" value="Unassembled WGS sequence"/>
</dbReference>
<dbReference type="InterPro" id="IPR033053">
    <property type="entry name" value="Hir3/CABIN1"/>
</dbReference>
<feature type="region of interest" description="Disordered" evidence="6">
    <location>
        <begin position="412"/>
        <end position="452"/>
    </location>
</feature>
<dbReference type="PANTHER" id="PTHR15502">
    <property type="entry name" value="CALCINEURIN-BINDING PROTEIN CABIN 1-RELATED"/>
    <property type="match status" value="1"/>
</dbReference>
<dbReference type="GO" id="GO:0006325">
    <property type="term" value="P:chromatin organization"/>
    <property type="evidence" value="ECO:0007669"/>
    <property type="project" value="InterPro"/>
</dbReference>
<feature type="compositionally biased region" description="Low complexity" evidence="6">
    <location>
        <begin position="1833"/>
        <end position="1849"/>
    </location>
</feature>
<proteinExistence type="inferred from homology"/>
<accession>A0A0G2GLC5</accession>
<dbReference type="EMBL" id="LCWF01000137">
    <property type="protein sequence ID" value="KKY17715.1"/>
    <property type="molecule type" value="Genomic_DNA"/>
</dbReference>
<name>A0A0G2GLC5_PHACM</name>
<evidence type="ECO:0000313" key="8">
    <source>
        <dbReference type="Proteomes" id="UP000053317"/>
    </source>
</evidence>
<evidence type="ECO:0000256" key="6">
    <source>
        <dbReference type="SAM" id="MobiDB-lite"/>
    </source>
</evidence>
<protein>
    <recommendedName>
        <fullName evidence="4">Histone transcription regulator 3 homolog</fullName>
    </recommendedName>
</protein>
<gene>
    <name evidence="7" type="ORF">UCRPC4_g05348</name>
</gene>
<dbReference type="PANTHER" id="PTHR15502:SF7">
    <property type="entry name" value="CALCINEURIN-BINDING PROTEIN CABIN-1"/>
    <property type="match status" value="1"/>
</dbReference>
<comment type="similarity">
    <text evidence="3">Belongs to the HIR3 family.</text>
</comment>
<comment type="function">
    <text evidence="1">Has a role in a nucleosome assembly pathway that is required for the integrity of heterochromatin and proper chromosome segregation.</text>
</comment>
<feature type="compositionally biased region" description="Basic and acidic residues" evidence="6">
    <location>
        <begin position="1818"/>
        <end position="1827"/>
    </location>
</feature>
<organism evidence="7 8">
    <name type="scientific">Phaeomoniella chlamydospora</name>
    <name type="common">Phaeoacremonium chlamydosporum</name>
    <dbReference type="NCBI Taxonomy" id="158046"/>
    <lineage>
        <taxon>Eukaryota</taxon>
        <taxon>Fungi</taxon>
        <taxon>Dikarya</taxon>
        <taxon>Ascomycota</taxon>
        <taxon>Pezizomycotina</taxon>
        <taxon>Eurotiomycetes</taxon>
        <taxon>Chaetothyriomycetidae</taxon>
        <taxon>Phaeomoniellales</taxon>
        <taxon>Phaeomoniellaceae</taxon>
        <taxon>Phaeomoniella</taxon>
    </lineage>
</organism>
<comment type="subcellular location">
    <subcellularLocation>
        <location evidence="2">Nucleus</location>
    </subcellularLocation>
</comment>
<keyword evidence="8" id="KW-1185">Reference proteome</keyword>
<evidence type="ECO:0000256" key="1">
    <source>
        <dbReference type="ARBA" id="ARBA00002687"/>
    </source>
</evidence>
<evidence type="ECO:0000256" key="4">
    <source>
        <dbReference type="ARBA" id="ARBA00014848"/>
    </source>
</evidence>
<keyword evidence="5" id="KW-0539">Nucleus</keyword>
<reference evidence="7 8" key="1">
    <citation type="submission" date="2015-05" db="EMBL/GenBank/DDBJ databases">
        <title>Distinctive expansion of gene families associated with plant cell wall degradation and secondary metabolism in the genomes of grapevine trunk pathogens.</title>
        <authorList>
            <person name="Lawrence D.P."/>
            <person name="Travadon R."/>
            <person name="Rolshausen P.E."/>
            <person name="Baumgartner K."/>
        </authorList>
    </citation>
    <scope>NUCLEOTIDE SEQUENCE [LARGE SCALE GENOMIC DNA]</scope>
    <source>
        <strain evidence="7">UCRPC4</strain>
    </source>
</reference>
<comment type="caution">
    <text evidence="7">The sequence shown here is derived from an EMBL/GenBank/DDBJ whole genome shotgun (WGS) entry which is preliminary data.</text>
</comment>
<dbReference type="OrthoDB" id="77564at2759"/>